<dbReference type="EC" id="5.6.2.3" evidence="2"/>
<dbReference type="AlphaFoldDB" id="A0AAV0FCM8"/>
<dbReference type="InterPro" id="IPR027417">
    <property type="entry name" value="P-loop_NTPase"/>
</dbReference>
<dbReference type="PANTHER" id="PTHR10492">
    <property type="match status" value="1"/>
</dbReference>
<keyword evidence="2" id="KW-0347">Helicase</keyword>
<dbReference type="GO" id="GO:0000723">
    <property type="term" value="P:telomere maintenance"/>
    <property type="evidence" value="ECO:0007669"/>
    <property type="project" value="InterPro"/>
</dbReference>
<keyword evidence="6" id="KW-1185">Reference proteome</keyword>
<dbReference type="GO" id="GO:0009536">
    <property type="term" value="C:plastid"/>
    <property type="evidence" value="ECO:0007669"/>
    <property type="project" value="UniProtKB-SubCell"/>
</dbReference>
<comment type="cofactor">
    <cofactor evidence="2">
        <name>Mg(2+)</name>
        <dbReference type="ChEBI" id="CHEBI:18420"/>
    </cofactor>
</comment>
<evidence type="ECO:0000256" key="2">
    <source>
        <dbReference type="RuleBase" id="RU363044"/>
    </source>
</evidence>
<gene>
    <name evidence="5" type="ORF">CEPIT_LOCUS32713</name>
</gene>
<dbReference type="InterPro" id="IPR010285">
    <property type="entry name" value="DNA_helicase_pif1-like_DEAD"/>
</dbReference>
<comment type="subcellular location">
    <subcellularLocation>
        <location evidence="1">Plastid</location>
    </subcellularLocation>
</comment>
<evidence type="ECO:0000313" key="5">
    <source>
        <dbReference type="EMBL" id="CAH9133135.1"/>
    </source>
</evidence>
<name>A0AAV0FCM8_9ASTE</name>
<dbReference type="Pfam" id="PF21530">
    <property type="entry name" value="Pif1_2B_dom"/>
    <property type="match status" value="1"/>
</dbReference>
<dbReference type="GO" id="GO:0006281">
    <property type="term" value="P:DNA repair"/>
    <property type="evidence" value="ECO:0007669"/>
    <property type="project" value="UniProtKB-KW"/>
</dbReference>
<dbReference type="GO" id="GO:0005524">
    <property type="term" value="F:ATP binding"/>
    <property type="evidence" value="ECO:0007669"/>
    <property type="project" value="UniProtKB-KW"/>
</dbReference>
<organism evidence="5 6">
    <name type="scientific">Cuscuta epithymum</name>
    <dbReference type="NCBI Taxonomy" id="186058"/>
    <lineage>
        <taxon>Eukaryota</taxon>
        <taxon>Viridiplantae</taxon>
        <taxon>Streptophyta</taxon>
        <taxon>Embryophyta</taxon>
        <taxon>Tracheophyta</taxon>
        <taxon>Spermatophyta</taxon>
        <taxon>Magnoliopsida</taxon>
        <taxon>eudicotyledons</taxon>
        <taxon>Gunneridae</taxon>
        <taxon>Pentapetalae</taxon>
        <taxon>asterids</taxon>
        <taxon>lamiids</taxon>
        <taxon>Solanales</taxon>
        <taxon>Convolvulaceae</taxon>
        <taxon>Cuscuteae</taxon>
        <taxon>Cuscuta</taxon>
        <taxon>Cuscuta subgen. Cuscuta</taxon>
    </lineage>
</organism>
<evidence type="ECO:0000259" key="4">
    <source>
        <dbReference type="Pfam" id="PF21530"/>
    </source>
</evidence>
<dbReference type="GO" id="GO:0016787">
    <property type="term" value="F:hydrolase activity"/>
    <property type="evidence" value="ECO:0007669"/>
    <property type="project" value="UniProtKB-KW"/>
</dbReference>
<keyword evidence="2" id="KW-0547">Nucleotide-binding</keyword>
<reference evidence="5" key="1">
    <citation type="submission" date="2022-07" db="EMBL/GenBank/DDBJ databases">
        <authorList>
            <person name="Macas J."/>
            <person name="Novak P."/>
            <person name="Neumann P."/>
        </authorList>
    </citation>
    <scope>NUCLEOTIDE SEQUENCE</scope>
</reference>
<sequence length="292" mass="32748">MMHKYCFEALDRSLRDILRFTDSNSAENPFGGKTVVFGGDFRQILPVVTKGTRQNIVNATINSSYIWHVCLVLRLTKNMRLQSLTDDSEYEDLLEFAKWILSLGDGIAEEDNDGFVNDQISKEILLECGGDPIATIVQSTYPNFENIVNDPNYLQERAILAPTFDVVDAINEYMTSMNVNEESRTYLSSDSICKLDSNVDFLADLHTPEFLNKIRGSGVPNHELTLKVGTPIMLLRNIDPSMGLCNGTRLTVTRLGNHILGAKIMCGKYVGREVVIPRLSLTPSDSRIPFKF</sequence>
<dbReference type="PANTHER" id="PTHR10492:SF101">
    <property type="entry name" value="ATP-DEPENDENT DNA HELICASE"/>
    <property type="match status" value="1"/>
</dbReference>
<evidence type="ECO:0000259" key="3">
    <source>
        <dbReference type="Pfam" id="PF05970"/>
    </source>
</evidence>
<keyword evidence="2" id="KW-0378">Hydrolase</keyword>
<comment type="catalytic activity">
    <reaction evidence="2">
        <text>ATP + H2O = ADP + phosphate + H(+)</text>
        <dbReference type="Rhea" id="RHEA:13065"/>
        <dbReference type="ChEBI" id="CHEBI:15377"/>
        <dbReference type="ChEBI" id="CHEBI:15378"/>
        <dbReference type="ChEBI" id="CHEBI:30616"/>
        <dbReference type="ChEBI" id="CHEBI:43474"/>
        <dbReference type="ChEBI" id="CHEBI:456216"/>
        <dbReference type="EC" id="5.6.2.3"/>
    </reaction>
</comment>
<dbReference type="Pfam" id="PF05970">
    <property type="entry name" value="PIF1"/>
    <property type="match status" value="1"/>
</dbReference>
<dbReference type="InterPro" id="IPR049163">
    <property type="entry name" value="Pif1-like_2B_dom"/>
</dbReference>
<keyword evidence="2" id="KW-0067">ATP-binding</keyword>
<feature type="domain" description="DNA helicase Pif1-like 2B" evidence="4">
    <location>
        <begin position="209"/>
        <end position="255"/>
    </location>
</feature>
<evidence type="ECO:0000256" key="1">
    <source>
        <dbReference type="ARBA" id="ARBA00004474"/>
    </source>
</evidence>
<keyword evidence="2" id="KW-0234">DNA repair</keyword>
<dbReference type="SUPFAM" id="SSF52540">
    <property type="entry name" value="P-loop containing nucleoside triphosphate hydrolases"/>
    <property type="match status" value="1"/>
</dbReference>
<dbReference type="GO" id="GO:0006310">
    <property type="term" value="P:DNA recombination"/>
    <property type="evidence" value="ECO:0007669"/>
    <property type="project" value="UniProtKB-KW"/>
</dbReference>
<protein>
    <recommendedName>
        <fullName evidence="2">ATP-dependent DNA helicase</fullName>
        <ecNumber evidence="2">5.6.2.3</ecNumber>
    </recommendedName>
</protein>
<dbReference type="EMBL" id="CAMAPF010000975">
    <property type="protein sequence ID" value="CAH9133135.1"/>
    <property type="molecule type" value="Genomic_DNA"/>
</dbReference>
<proteinExistence type="inferred from homology"/>
<feature type="domain" description="DNA helicase Pif1-like DEAD-box helicase" evidence="3">
    <location>
        <begin position="1"/>
        <end position="112"/>
    </location>
</feature>
<keyword evidence="2" id="KW-0227">DNA damage</keyword>
<comment type="similarity">
    <text evidence="2">Belongs to the helicase family.</text>
</comment>
<evidence type="ECO:0000313" key="6">
    <source>
        <dbReference type="Proteomes" id="UP001152523"/>
    </source>
</evidence>
<keyword evidence="2" id="KW-0233">DNA recombination</keyword>
<accession>A0AAV0FCM8</accession>
<dbReference type="Proteomes" id="UP001152523">
    <property type="component" value="Unassembled WGS sequence"/>
</dbReference>
<dbReference type="GO" id="GO:0043139">
    <property type="term" value="F:5'-3' DNA helicase activity"/>
    <property type="evidence" value="ECO:0007669"/>
    <property type="project" value="UniProtKB-EC"/>
</dbReference>
<comment type="caution">
    <text evidence="5">The sequence shown here is derived from an EMBL/GenBank/DDBJ whole genome shotgun (WGS) entry which is preliminary data.</text>
</comment>